<dbReference type="CDD" id="cd02440">
    <property type="entry name" value="AdoMet_MTases"/>
    <property type="match status" value="1"/>
</dbReference>
<dbReference type="EC" id="2.1.1.77" evidence="3"/>
<evidence type="ECO:0000256" key="1">
    <source>
        <dbReference type="ARBA" id="ARBA00004496"/>
    </source>
</evidence>
<dbReference type="EMBL" id="MU032349">
    <property type="protein sequence ID" value="KAF3764000.1"/>
    <property type="molecule type" value="Genomic_DNA"/>
</dbReference>
<accession>A0A9P5CNK1</accession>
<dbReference type="InterPro" id="IPR029063">
    <property type="entry name" value="SAM-dependent_MTases_sf"/>
</dbReference>
<evidence type="ECO:0000313" key="8">
    <source>
        <dbReference type="EMBL" id="KAF3764000.1"/>
    </source>
</evidence>
<dbReference type="OrthoDB" id="73890at2759"/>
<comment type="similarity">
    <text evidence="2">Belongs to the methyltransferase superfamily. L-isoaspartyl/D-aspartyl protein methyltransferase family.</text>
</comment>
<dbReference type="Gene3D" id="3.40.50.150">
    <property type="entry name" value="Vaccinia Virus protein VP39"/>
    <property type="match status" value="1"/>
</dbReference>
<dbReference type="Pfam" id="PF01135">
    <property type="entry name" value="PCMT"/>
    <property type="match status" value="1"/>
</dbReference>
<keyword evidence="4" id="KW-0963">Cytoplasm</keyword>
<name>A0A9P5CNK1_CRYP1</name>
<evidence type="ECO:0000313" key="9">
    <source>
        <dbReference type="Proteomes" id="UP000803844"/>
    </source>
</evidence>
<organism evidence="8 9">
    <name type="scientific">Cryphonectria parasitica (strain ATCC 38755 / EP155)</name>
    <dbReference type="NCBI Taxonomy" id="660469"/>
    <lineage>
        <taxon>Eukaryota</taxon>
        <taxon>Fungi</taxon>
        <taxon>Dikarya</taxon>
        <taxon>Ascomycota</taxon>
        <taxon>Pezizomycotina</taxon>
        <taxon>Sordariomycetes</taxon>
        <taxon>Sordariomycetidae</taxon>
        <taxon>Diaporthales</taxon>
        <taxon>Cryphonectriaceae</taxon>
        <taxon>Cryphonectria-Endothia species complex</taxon>
        <taxon>Cryphonectria</taxon>
    </lineage>
</organism>
<dbReference type="InterPro" id="IPR000682">
    <property type="entry name" value="PCMT"/>
</dbReference>
<dbReference type="SUPFAM" id="SSF53335">
    <property type="entry name" value="S-adenosyl-L-methionine-dependent methyltransferases"/>
    <property type="match status" value="1"/>
</dbReference>
<evidence type="ECO:0000256" key="3">
    <source>
        <dbReference type="ARBA" id="ARBA00011890"/>
    </source>
</evidence>
<dbReference type="GeneID" id="63840774"/>
<evidence type="ECO:0000256" key="4">
    <source>
        <dbReference type="ARBA" id="ARBA00022490"/>
    </source>
</evidence>
<comment type="caution">
    <text evidence="8">The sequence shown here is derived from an EMBL/GenBank/DDBJ whole genome shotgun (WGS) entry which is preliminary data.</text>
</comment>
<evidence type="ECO:0000256" key="6">
    <source>
        <dbReference type="ARBA" id="ARBA00022679"/>
    </source>
</evidence>
<keyword evidence="6" id="KW-0808">Transferase</keyword>
<dbReference type="GO" id="GO:0004719">
    <property type="term" value="F:protein-L-isoaspartate (D-aspartate) O-methyltransferase activity"/>
    <property type="evidence" value="ECO:0007669"/>
    <property type="project" value="UniProtKB-EC"/>
</dbReference>
<keyword evidence="5" id="KW-0489">Methyltransferase</keyword>
<evidence type="ECO:0000256" key="5">
    <source>
        <dbReference type="ARBA" id="ARBA00022603"/>
    </source>
</evidence>
<protein>
    <recommendedName>
        <fullName evidence="3">protein-L-isoaspartate(D-aspartate) O-methyltransferase</fullName>
        <ecNumber evidence="3">2.1.1.77</ecNumber>
    </recommendedName>
</protein>
<keyword evidence="7" id="KW-0949">S-adenosyl-L-methionine</keyword>
<comment type="subcellular location">
    <subcellularLocation>
        <location evidence="1">Cytoplasm</location>
    </subcellularLocation>
</comment>
<evidence type="ECO:0000256" key="7">
    <source>
        <dbReference type="ARBA" id="ARBA00022691"/>
    </source>
</evidence>
<dbReference type="RefSeq" id="XP_040774961.1">
    <property type="nucleotide sequence ID" value="XM_040923645.1"/>
</dbReference>
<sequence>MAWLSSGSSNENMVQQLCHHGLITDERVKDAFRKVDRGHYAPTAPYADRPQSIGHGATISAPHMHVTAVEDLLPYLVPSDRNPAPRVLDIGSGSGYLTHIFAELVGPQGTVVGLEHIPQLQDLAEANMRKSAEGRQFLDAGQVKLRVGDGRKGWVEPAGEEGRGEGWDVIHVGASAVTMHPELVEQLRAPGRMFIPVNDDDSGGEQHIWRVDKDESGKVEKRKMFAVRYVPLTDGPQSS</sequence>
<gene>
    <name evidence="8" type="ORF">M406DRAFT_357318</name>
</gene>
<dbReference type="AlphaFoldDB" id="A0A9P5CNK1"/>
<dbReference type="PANTHER" id="PTHR11579:SF0">
    <property type="entry name" value="PROTEIN-L-ISOASPARTATE(D-ASPARTATE) O-METHYLTRANSFERASE"/>
    <property type="match status" value="1"/>
</dbReference>
<dbReference type="Proteomes" id="UP000803844">
    <property type="component" value="Unassembled WGS sequence"/>
</dbReference>
<dbReference type="GO" id="GO:0005737">
    <property type="term" value="C:cytoplasm"/>
    <property type="evidence" value="ECO:0007669"/>
    <property type="project" value="UniProtKB-SubCell"/>
</dbReference>
<dbReference type="GO" id="GO:0032259">
    <property type="term" value="P:methylation"/>
    <property type="evidence" value="ECO:0007669"/>
    <property type="project" value="UniProtKB-KW"/>
</dbReference>
<keyword evidence="9" id="KW-1185">Reference proteome</keyword>
<dbReference type="PANTHER" id="PTHR11579">
    <property type="entry name" value="PROTEIN-L-ISOASPARTATE O-METHYLTRANSFERASE"/>
    <property type="match status" value="1"/>
</dbReference>
<reference evidence="8" key="1">
    <citation type="journal article" date="2020" name="Phytopathology">
        <title>Genome sequence of the chestnut blight fungus Cryphonectria parasitica EP155: A fundamental resource for an archetypical invasive plant pathogen.</title>
        <authorList>
            <person name="Crouch J.A."/>
            <person name="Dawe A."/>
            <person name="Aerts A."/>
            <person name="Barry K."/>
            <person name="Churchill A.C.L."/>
            <person name="Grimwood J."/>
            <person name="Hillman B."/>
            <person name="Milgroom M.G."/>
            <person name="Pangilinan J."/>
            <person name="Smith M."/>
            <person name="Salamov A."/>
            <person name="Schmutz J."/>
            <person name="Yadav J."/>
            <person name="Grigoriev I.V."/>
            <person name="Nuss D."/>
        </authorList>
    </citation>
    <scope>NUCLEOTIDE SEQUENCE</scope>
    <source>
        <strain evidence="8">EP155</strain>
    </source>
</reference>
<proteinExistence type="inferred from homology"/>
<dbReference type="NCBIfam" id="TIGR00080">
    <property type="entry name" value="pimt"/>
    <property type="match status" value="1"/>
</dbReference>
<evidence type="ECO:0000256" key="2">
    <source>
        <dbReference type="ARBA" id="ARBA00005369"/>
    </source>
</evidence>